<evidence type="ECO:0000259" key="11">
    <source>
        <dbReference type="Pfam" id="PF00291"/>
    </source>
</evidence>
<evidence type="ECO:0000256" key="8">
    <source>
        <dbReference type="ARBA" id="ARBA00047931"/>
    </source>
</evidence>
<comment type="catalytic activity">
    <reaction evidence="8 9">
        <text>O-acetyl-L-serine + hydrogen sulfide = L-cysteine + acetate</text>
        <dbReference type="Rhea" id="RHEA:14829"/>
        <dbReference type="ChEBI" id="CHEBI:29919"/>
        <dbReference type="ChEBI" id="CHEBI:30089"/>
        <dbReference type="ChEBI" id="CHEBI:35235"/>
        <dbReference type="ChEBI" id="CHEBI:58340"/>
        <dbReference type="EC" id="2.5.1.47"/>
    </reaction>
</comment>
<keyword evidence="6 9" id="KW-0663">Pyridoxal phosphate</keyword>
<feature type="compositionally biased region" description="Basic residues" evidence="10">
    <location>
        <begin position="45"/>
        <end position="59"/>
    </location>
</feature>
<gene>
    <name evidence="12" type="ORF">GCM10025865_00290</name>
</gene>
<dbReference type="PANTHER" id="PTHR10314">
    <property type="entry name" value="CYSTATHIONINE BETA-SYNTHASE"/>
    <property type="match status" value="1"/>
</dbReference>
<dbReference type="InterPro" id="IPR001216">
    <property type="entry name" value="P-phosphate_BS"/>
</dbReference>
<dbReference type="Pfam" id="PF00291">
    <property type="entry name" value="PALP"/>
    <property type="match status" value="1"/>
</dbReference>
<comment type="cofactor">
    <cofactor evidence="1 9">
        <name>pyridoxal 5'-phosphate</name>
        <dbReference type="ChEBI" id="CHEBI:597326"/>
    </cofactor>
</comment>
<evidence type="ECO:0000256" key="4">
    <source>
        <dbReference type="ARBA" id="ARBA00022605"/>
    </source>
</evidence>
<evidence type="ECO:0000256" key="6">
    <source>
        <dbReference type="ARBA" id="ARBA00022898"/>
    </source>
</evidence>
<evidence type="ECO:0000256" key="1">
    <source>
        <dbReference type="ARBA" id="ARBA00001933"/>
    </source>
</evidence>
<evidence type="ECO:0000256" key="3">
    <source>
        <dbReference type="ARBA" id="ARBA00012681"/>
    </source>
</evidence>
<feature type="compositionally biased region" description="Pro residues" evidence="10">
    <location>
        <begin position="1"/>
        <end position="10"/>
    </location>
</feature>
<keyword evidence="4 9" id="KW-0028">Amino-acid biosynthesis</keyword>
<evidence type="ECO:0000313" key="13">
    <source>
        <dbReference type="Proteomes" id="UP001321475"/>
    </source>
</evidence>
<proteinExistence type="inferred from homology"/>
<dbReference type="SUPFAM" id="SSF53686">
    <property type="entry name" value="Tryptophan synthase beta subunit-like PLP-dependent enzymes"/>
    <property type="match status" value="1"/>
</dbReference>
<dbReference type="CDD" id="cd01561">
    <property type="entry name" value="CBS_like"/>
    <property type="match status" value="1"/>
</dbReference>
<feature type="compositionally biased region" description="Pro residues" evidence="10">
    <location>
        <begin position="22"/>
        <end position="35"/>
    </location>
</feature>
<dbReference type="InterPro" id="IPR001926">
    <property type="entry name" value="TrpB-like_PALP"/>
</dbReference>
<keyword evidence="13" id="KW-1185">Reference proteome</keyword>
<name>A0ABM8FYB3_9CELL</name>
<evidence type="ECO:0000256" key="5">
    <source>
        <dbReference type="ARBA" id="ARBA00022679"/>
    </source>
</evidence>
<evidence type="ECO:0000256" key="2">
    <source>
        <dbReference type="ARBA" id="ARBA00007103"/>
    </source>
</evidence>
<dbReference type="InterPro" id="IPR005859">
    <property type="entry name" value="CysK"/>
</dbReference>
<accession>A0ABM8FYB3</accession>
<keyword evidence="7 9" id="KW-0198">Cysteine biosynthesis</keyword>
<dbReference type="InterPro" id="IPR036052">
    <property type="entry name" value="TrpB-like_PALP_sf"/>
</dbReference>
<dbReference type="NCBIfam" id="TIGR01139">
    <property type="entry name" value="cysK"/>
    <property type="match status" value="1"/>
</dbReference>
<evidence type="ECO:0000313" key="12">
    <source>
        <dbReference type="EMBL" id="BDZ40730.1"/>
    </source>
</evidence>
<dbReference type="EC" id="2.5.1.47" evidence="3 9"/>
<protein>
    <recommendedName>
        <fullName evidence="3 9">Cysteine synthase</fullName>
        <ecNumber evidence="3 9">2.5.1.47</ecNumber>
    </recommendedName>
</protein>
<evidence type="ECO:0000256" key="9">
    <source>
        <dbReference type="RuleBase" id="RU003985"/>
    </source>
</evidence>
<reference evidence="13" key="1">
    <citation type="journal article" date="2019" name="Int. J. Syst. Evol. Microbiol.">
        <title>The Global Catalogue of Microorganisms (GCM) 10K type strain sequencing project: providing services to taxonomists for standard genome sequencing and annotation.</title>
        <authorList>
            <consortium name="The Broad Institute Genomics Platform"/>
            <consortium name="The Broad Institute Genome Sequencing Center for Infectious Disease"/>
            <person name="Wu L."/>
            <person name="Ma J."/>
        </authorList>
    </citation>
    <scope>NUCLEOTIDE SEQUENCE [LARGE SCALE GENOMIC DNA]</scope>
    <source>
        <strain evidence="13">NBRC 108565</strain>
    </source>
</reference>
<dbReference type="InterPro" id="IPR050214">
    <property type="entry name" value="Cys_Synth/Cystath_Beta-Synth"/>
</dbReference>
<evidence type="ECO:0000256" key="7">
    <source>
        <dbReference type="ARBA" id="ARBA00023192"/>
    </source>
</evidence>
<comment type="similarity">
    <text evidence="2 9">Belongs to the cysteine synthase/cystathionine beta-synthase family.</text>
</comment>
<sequence>MPAWPSPAPQVRPREPRSTGSPPHPDAPPAPPPAPSHRTEPNWPRRPKERSRKHGTHLRRRDEAGRQHPLVRLNRLTEGLDATVVGKLEFYNPANSVKDRIGVAIIDAAEQSGELKPGGTIVEATSGNTGIALAMVGAARGYDVVLAMPESMSKERRALLRAFGAELILTPAGGGMKGAVDEADKIVAERPGAILARQFANAANPAIHRATTAEEIWADTDGEVDIVVAGIGTGGTITGVGQRLKELKPEVTIVAVEPEESAILNGGAPGPHKIQGIGANFVPEILDREVYDEVIDVNAETAVEYARRAAKEEGLLVGISSGAAIYAALELAKRPENAGKTIVTIIPSFGERYLSSVLYADLMD</sequence>
<dbReference type="Proteomes" id="UP001321475">
    <property type="component" value="Chromosome"/>
</dbReference>
<keyword evidence="5 9" id="KW-0808">Transferase</keyword>
<feature type="region of interest" description="Disordered" evidence="10">
    <location>
        <begin position="1"/>
        <end position="70"/>
    </location>
</feature>
<dbReference type="NCBIfam" id="TIGR01136">
    <property type="entry name" value="cysKM"/>
    <property type="match status" value="1"/>
</dbReference>
<feature type="domain" description="Tryptophan synthase beta chain-like PALP" evidence="11">
    <location>
        <begin position="65"/>
        <end position="347"/>
    </location>
</feature>
<dbReference type="EMBL" id="AP027729">
    <property type="protein sequence ID" value="BDZ40730.1"/>
    <property type="molecule type" value="Genomic_DNA"/>
</dbReference>
<dbReference type="Gene3D" id="3.40.50.1100">
    <property type="match status" value="2"/>
</dbReference>
<evidence type="ECO:0000256" key="10">
    <source>
        <dbReference type="SAM" id="MobiDB-lite"/>
    </source>
</evidence>
<dbReference type="InterPro" id="IPR005856">
    <property type="entry name" value="Cys_synth"/>
</dbReference>
<organism evidence="12 13">
    <name type="scientific">Paraoerskovia sediminicola</name>
    <dbReference type="NCBI Taxonomy" id="1138587"/>
    <lineage>
        <taxon>Bacteria</taxon>
        <taxon>Bacillati</taxon>
        <taxon>Actinomycetota</taxon>
        <taxon>Actinomycetes</taxon>
        <taxon>Micrococcales</taxon>
        <taxon>Cellulomonadaceae</taxon>
        <taxon>Paraoerskovia</taxon>
    </lineage>
</organism>
<dbReference type="PROSITE" id="PS00901">
    <property type="entry name" value="CYS_SYNTHASE"/>
    <property type="match status" value="1"/>
</dbReference>